<reference evidence="1 2" key="1">
    <citation type="submission" date="2023-03" db="EMBL/GenBank/DDBJ databases">
        <authorList>
            <person name="Mo P."/>
        </authorList>
    </citation>
    <scope>NUCLEOTIDE SEQUENCE [LARGE SCALE GENOMIC DNA]</scope>
    <source>
        <strain evidence="1 2">HUAS 5</strain>
    </source>
</reference>
<dbReference type="RefSeq" id="WP_279337355.1">
    <property type="nucleotide sequence ID" value="NZ_CP121682.1"/>
</dbReference>
<sequence length="67" mass="7273">MAVTFRRRTPAGEMPVRRLTVGLVLTRLVRERHGGAISRTDTPDRTMSGARMTVSHLADAVAEGAGR</sequence>
<protein>
    <submittedName>
        <fullName evidence="1">Uncharacterized protein</fullName>
    </submittedName>
</protein>
<evidence type="ECO:0000313" key="1">
    <source>
        <dbReference type="EMBL" id="WGD44322.1"/>
    </source>
</evidence>
<organism evidence="1 2">
    <name type="scientific">Streptomyces cathayae</name>
    <dbReference type="NCBI Taxonomy" id="3031124"/>
    <lineage>
        <taxon>Bacteria</taxon>
        <taxon>Bacillati</taxon>
        <taxon>Actinomycetota</taxon>
        <taxon>Actinomycetes</taxon>
        <taxon>Kitasatosporales</taxon>
        <taxon>Streptomycetaceae</taxon>
        <taxon>Streptomyces</taxon>
    </lineage>
</organism>
<evidence type="ECO:0000313" key="2">
    <source>
        <dbReference type="Proteomes" id="UP001216440"/>
    </source>
</evidence>
<proteinExistence type="predicted"/>
<gene>
    <name evidence="1" type="ORF">PYS65_31630</name>
</gene>
<accession>A0ABY8K905</accession>
<keyword evidence="2" id="KW-1185">Reference proteome</keyword>
<name>A0ABY8K905_9ACTN</name>
<dbReference type="EMBL" id="CP121682">
    <property type="protein sequence ID" value="WGD44322.1"/>
    <property type="molecule type" value="Genomic_DNA"/>
</dbReference>
<dbReference type="Proteomes" id="UP001216440">
    <property type="component" value="Chromosome"/>
</dbReference>